<dbReference type="HOGENOM" id="CLU_2815004_0_0_1"/>
<dbReference type="Proteomes" id="UP000000305">
    <property type="component" value="Unassembled WGS sequence"/>
</dbReference>
<gene>
    <name evidence="1" type="ORF">DAPPUDRAFT_238207</name>
</gene>
<dbReference type="KEGG" id="dpx:DAPPUDRAFT_238207"/>
<accession>E9G5S7</accession>
<dbReference type="EMBL" id="GL732533">
    <property type="protein sequence ID" value="EFX85119.1"/>
    <property type="molecule type" value="Genomic_DNA"/>
</dbReference>
<sequence>MSQNPIETQFVVSAVTQLGFYRRPTLVAKLKTAQKRVNKAVDCFTRATGAASSSALRGFPLRISTDT</sequence>
<evidence type="ECO:0000313" key="2">
    <source>
        <dbReference type="Proteomes" id="UP000000305"/>
    </source>
</evidence>
<dbReference type="InParanoid" id="E9G5S7"/>
<organism evidence="1 2">
    <name type="scientific">Daphnia pulex</name>
    <name type="common">Water flea</name>
    <dbReference type="NCBI Taxonomy" id="6669"/>
    <lineage>
        <taxon>Eukaryota</taxon>
        <taxon>Metazoa</taxon>
        <taxon>Ecdysozoa</taxon>
        <taxon>Arthropoda</taxon>
        <taxon>Crustacea</taxon>
        <taxon>Branchiopoda</taxon>
        <taxon>Diplostraca</taxon>
        <taxon>Cladocera</taxon>
        <taxon>Anomopoda</taxon>
        <taxon>Daphniidae</taxon>
        <taxon>Daphnia</taxon>
    </lineage>
</organism>
<reference evidence="1 2" key="1">
    <citation type="journal article" date="2011" name="Science">
        <title>The ecoresponsive genome of Daphnia pulex.</title>
        <authorList>
            <person name="Colbourne J.K."/>
            <person name="Pfrender M.E."/>
            <person name="Gilbert D."/>
            <person name="Thomas W.K."/>
            <person name="Tucker A."/>
            <person name="Oakley T.H."/>
            <person name="Tokishita S."/>
            <person name="Aerts A."/>
            <person name="Arnold G.J."/>
            <person name="Basu M.K."/>
            <person name="Bauer D.J."/>
            <person name="Caceres C.E."/>
            <person name="Carmel L."/>
            <person name="Casola C."/>
            <person name="Choi J.H."/>
            <person name="Detter J.C."/>
            <person name="Dong Q."/>
            <person name="Dusheyko S."/>
            <person name="Eads B.D."/>
            <person name="Frohlich T."/>
            <person name="Geiler-Samerotte K.A."/>
            <person name="Gerlach D."/>
            <person name="Hatcher P."/>
            <person name="Jogdeo S."/>
            <person name="Krijgsveld J."/>
            <person name="Kriventseva E.V."/>
            <person name="Kultz D."/>
            <person name="Laforsch C."/>
            <person name="Lindquist E."/>
            <person name="Lopez J."/>
            <person name="Manak J.R."/>
            <person name="Muller J."/>
            <person name="Pangilinan J."/>
            <person name="Patwardhan R.P."/>
            <person name="Pitluck S."/>
            <person name="Pritham E.J."/>
            <person name="Rechtsteiner A."/>
            <person name="Rho M."/>
            <person name="Rogozin I.B."/>
            <person name="Sakarya O."/>
            <person name="Salamov A."/>
            <person name="Schaack S."/>
            <person name="Shapiro H."/>
            <person name="Shiga Y."/>
            <person name="Skalitzky C."/>
            <person name="Smith Z."/>
            <person name="Souvorov A."/>
            <person name="Sung W."/>
            <person name="Tang Z."/>
            <person name="Tsuchiya D."/>
            <person name="Tu H."/>
            <person name="Vos H."/>
            <person name="Wang M."/>
            <person name="Wolf Y.I."/>
            <person name="Yamagata H."/>
            <person name="Yamada T."/>
            <person name="Ye Y."/>
            <person name="Shaw J.R."/>
            <person name="Andrews J."/>
            <person name="Crease T.J."/>
            <person name="Tang H."/>
            <person name="Lucas S.M."/>
            <person name="Robertson H.M."/>
            <person name="Bork P."/>
            <person name="Koonin E.V."/>
            <person name="Zdobnov E.M."/>
            <person name="Grigoriev I.V."/>
            <person name="Lynch M."/>
            <person name="Boore J.L."/>
        </authorList>
    </citation>
    <scope>NUCLEOTIDE SEQUENCE [LARGE SCALE GENOMIC DNA]</scope>
</reference>
<name>E9G5S7_DAPPU</name>
<proteinExistence type="predicted"/>
<evidence type="ECO:0000313" key="1">
    <source>
        <dbReference type="EMBL" id="EFX85119.1"/>
    </source>
</evidence>
<protein>
    <submittedName>
        <fullName evidence="1">Uncharacterized protein</fullName>
    </submittedName>
</protein>
<dbReference type="AlphaFoldDB" id="E9G5S7"/>
<keyword evidence="2" id="KW-1185">Reference proteome</keyword>